<name>A0A2P2R309_RHIMU</name>
<protein>
    <submittedName>
        <fullName evidence="1">Uncharacterized protein</fullName>
    </submittedName>
</protein>
<evidence type="ECO:0000313" key="1">
    <source>
        <dbReference type="EMBL" id="MBX73642.1"/>
    </source>
</evidence>
<dbReference type="EMBL" id="GGEC01093158">
    <property type="protein sequence ID" value="MBX73642.1"/>
    <property type="molecule type" value="Transcribed_RNA"/>
</dbReference>
<reference evidence="1" key="1">
    <citation type="submission" date="2018-02" db="EMBL/GenBank/DDBJ databases">
        <title>Rhizophora mucronata_Transcriptome.</title>
        <authorList>
            <person name="Meera S.P."/>
            <person name="Sreeshan A."/>
            <person name="Augustine A."/>
        </authorList>
    </citation>
    <scope>NUCLEOTIDE SEQUENCE</scope>
    <source>
        <tissue evidence="1">Leaf</tissue>
    </source>
</reference>
<organism evidence="1">
    <name type="scientific">Rhizophora mucronata</name>
    <name type="common">Asiatic mangrove</name>
    <dbReference type="NCBI Taxonomy" id="61149"/>
    <lineage>
        <taxon>Eukaryota</taxon>
        <taxon>Viridiplantae</taxon>
        <taxon>Streptophyta</taxon>
        <taxon>Embryophyta</taxon>
        <taxon>Tracheophyta</taxon>
        <taxon>Spermatophyta</taxon>
        <taxon>Magnoliopsida</taxon>
        <taxon>eudicotyledons</taxon>
        <taxon>Gunneridae</taxon>
        <taxon>Pentapetalae</taxon>
        <taxon>rosids</taxon>
        <taxon>fabids</taxon>
        <taxon>Malpighiales</taxon>
        <taxon>Rhizophoraceae</taxon>
        <taxon>Rhizophora</taxon>
    </lineage>
</organism>
<dbReference type="AlphaFoldDB" id="A0A2P2R309"/>
<sequence>MKISKSAIFALYSGIVHHLLVQSSFR</sequence>
<accession>A0A2P2R309</accession>
<proteinExistence type="predicted"/>